<feature type="compositionally biased region" description="Polar residues" evidence="1">
    <location>
        <begin position="1358"/>
        <end position="1367"/>
    </location>
</feature>
<reference evidence="3 4" key="1">
    <citation type="journal article" date="2019" name="PLoS ONE">
        <title>Comparative genome analysis indicates high evolutionary potential of pathogenicity genes in Colletotrichum tanaceti.</title>
        <authorList>
            <person name="Lelwala R.V."/>
            <person name="Korhonen P.K."/>
            <person name="Young N.D."/>
            <person name="Scott J.B."/>
            <person name="Ades P.A."/>
            <person name="Gasser R.B."/>
            <person name="Taylor P.W.J."/>
        </authorList>
    </citation>
    <scope>NUCLEOTIDE SEQUENCE [LARGE SCALE GENOMIC DNA]</scope>
    <source>
        <strain evidence="3">BRIP57314</strain>
    </source>
</reference>
<feature type="compositionally biased region" description="Basic and acidic residues" evidence="1">
    <location>
        <begin position="1088"/>
        <end position="1098"/>
    </location>
</feature>
<feature type="transmembrane region" description="Helical" evidence="2">
    <location>
        <begin position="90"/>
        <end position="115"/>
    </location>
</feature>
<sequence length="1473" mass="159994">MVITHSIITSFANVHSLYIYLLVFLPHLPCLNPPFFLPVKHPYWSEFPLSLTLSFFFFFLTSTYSPFLIHPSNTPPNLCTTRYASSPSLFNLPTSLPFLLLVTTTSSVSTSLPFWTSRCSRPLLVFSHSADSINSSLVLVQDFRISSYPLEICLVPSHIASFPISTSDPDTPLSHLFITRHAIMAPKLNSHDFDGSESAPPKPPSDDTPSGTPDPTQVHSAVHSQLRSRSSSRGLGEIGRSAHFSRLLRRQRPRPAPLNVSQPANEPVPLTAVENSPPPPPPTPLLAGCPGREISGATCNGREWACDFDKPPVLIHPHDLSKTAFHEHPLAQHIMLEKGWEMEQLALFGLILPEKLDNGSPTYTWDSDSGEDEDPNKGSMFDREAKTPLKLPAAPERSRTPSNILHKVKSFANFIANSDLEKDVPELPELPERIDQFGLPPGVPTEPTSRTFIRPARSSSSLRPMASVRTVPSATMLRKKRSAGIDKSQISHPVVPEEKRRVGSDSSQALARRTGTAESERDSSFAGSVRSPLNLVSPSMSTKLPLYLLQPQHPTVYFGKNQAPPKFRLAPPRLSPMEYARQYFLAKTKAEKENAECTVSKPILIWVWTEDYREFLLLPRIPKGIQRNFLPSNDKDWKKSDFLRPYSDLYTKGIEECLLTPLSLDLAPSSPLLPACFLGSLHSPGSSTHKRSMSLGSFTIDQPVVTESQKSPLQSTKLLLSDPSASILGEHTDLFAGTSSKGSIPMNSVVSQLSSGPSLQQTITAAPRRDEYNVSPKDPSDEELPLAPVSPLSSSPASAQTKQPKASPPPQTTKSPTLPLNSLDDGQTQHPTEQTYSQAISDGGADLADTSSVYSQDSVITVVHHPVAKGNHIPPSSMLHACLASETGQTPVGPGQQQNVSSNSIHPKGRTFQQSPTLLPLSYIPNTQSAYSHATSEQPQDLQVDDQSQAPSSITSAVPTWATNSTVCQRDRHSTVSNTSLISQSFTSTSAASRCSQTPVSATNPLPGHFSASKHGCGSRIERTTPKAPFNITYQSSNTSRLPILTSVSESPCSSPTLQLSVTSPSTCIPGQLQQKNLPKQPDSSEEDTVKEAIESRNSDLPPLQVRRRRAVKHLPYIPVSQIYPQPLRINAMKSPNPASAMSSGDSSGAAADSSTGTVNRSTSSLIMDVNAEVDREMEEVLSPRTTALVAASDSVKEREKFDTPTRRAPHKPRSFPKPVPWSPPIYPPPNKPLPPIPQKKKAPSETPVRTFIDVDCGPGPAVSRAPTLSHTTTLSRAKAASLAPVITQAPGPARPPAPIPTPTSEFYDPYPPPKVIWTNGDVTVSDFSIPKRIVRPAASLTAIAPRPPSLMDRRQQQVRGQDSAVNVNKPESAAAPAVITSPVPSRSRFLGKMASMTDMKNRKETVSGYTSGSGSGSGSDDAIGMRTFLGEDHASASTLAEDQTQRSEKSAEGRKKKFFESLFRRNRKTGEK</sequence>
<feature type="region of interest" description="Disordered" evidence="1">
    <location>
        <begin position="1345"/>
        <end position="1382"/>
    </location>
</feature>
<feature type="region of interest" description="Disordered" evidence="1">
    <location>
        <begin position="434"/>
        <end position="532"/>
    </location>
</feature>
<feature type="region of interest" description="Disordered" evidence="1">
    <location>
        <begin position="1395"/>
        <end position="1473"/>
    </location>
</feature>
<evidence type="ECO:0000313" key="4">
    <source>
        <dbReference type="Proteomes" id="UP000310108"/>
    </source>
</evidence>
<feature type="compositionally biased region" description="Basic and acidic residues" evidence="1">
    <location>
        <begin position="1444"/>
        <end position="1473"/>
    </location>
</feature>
<keyword evidence="2" id="KW-1133">Transmembrane helix</keyword>
<accession>A0A4U6XIX0</accession>
<dbReference type="Proteomes" id="UP000310108">
    <property type="component" value="Unassembled WGS sequence"/>
</dbReference>
<comment type="caution">
    <text evidence="3">The sequence shown here is derived from an EMBL/GenBank/DDBJ whole genome shotgun (WGS) entry which is preliminary data.</text>
</comment>
<feature type="region of interest" description="Disordered" evidence="1">
    <location>
        <begin position="886"/>
        <end position="913"/>
    </location>
</feature>
<feature type="transmembrane region" description="Helical" evidence="2">
    <location>
        <begin position="7"/>
        <end position="27"/>
    </location>
</feature>
<organism evidence="3 4">
    <name type="scientific">Colletotrichum tanaceti</name>
    <dbReference type="NCBI Taxonomy" id="1306861"/>
    <lineage>
        <taxon>Eukaryota</taxon>
        <taxon>Fungi</taxon>
        <taxon>Dikarya</taxon>
        <taxon>Ascomycota</taxon>
        <taxon>Pezizomycotina</taxon>
        <taxon>Sordariomycetes</taxon>
        <taxon>Hypocreomycetidae</taxon>
        <taxon>Glomerellales</taxon>
        <taxon>Glomerellaceae</taxon>
        <taxon>Colletotrichum</taxon>
        <taxon>Colletotrichum destructivum species complex</taxon>
    </lineage>
</organism>
<feature type="region of interest" description="Disordered" evidence="1">
    <location>
        <begin position="1055"/>
        <end position="1106"/>
    </location>
</feature>
<feature type="region of interest" description="Disordered" evidence="1">
    <location>
        <begin position="1134"/>
        <end position="1162"/>
    </location>
</feature>
<feature type="region of interest" description="Disordered" evidence="1">
    <location>
        <begin position="1192"/>
        <end position="1246"/>
    </location>
</feature>
<dbReference type="OrthoDB" id="4851868at2759"/>
<feature type="region of interest" description="Disordered" evidence="1">
    <location>
        <begin position="189"/>
        <end position="282"/>
    </location>
</feature>
<feature type="region of interest" description="Disordered" evidence="1">
    <location>
        <begin position="747"/>
        <end position="837"/>
    </location>
</feature>
<evidence type="ECO:0000313" key="3">
    <source>
        <dbReference type="EMBL" id="TKW55761.1"/>
    </source>
</evidence>
<gene>
    <name evidence="3" type="ORF">CTA1_180</name>
</gene>
<feature type="compositionally biased region" description="Basic and acidic residues" evidence="1">
    <location>
        <begin position="1195"/>
        <end position="1206"/>
    </location>
</feature>
<feature type="region of interest" description="Disordered" evidence="1">
    <location>
        <begin position="929"/>
        <end position="955"/>
    </location>
</feature>
<feature type="compositionally biased region" description="Polar residues" evidence="1">
    <location>
        <begin position="747"/>
        <end position="764"/>
    </location>
</feature>
<feature type="compositionally biased region" description="Pro residues" evidence="1">
    <location>
        <begin position="1216"/>
        <end position="1238"/>
    </location>
</feature>
<keyword evidence="4" id="KW-1185">Reference proteome</keyword>
<feature type="compositionally biased region" description="Low complexity" evidence="1">
    <location>
        <begin position="1139"/>
        <end position="1155"/>
    </location>
</feature>
<keyword evidence="2" id="KW-0812">Transmembrane</keyword>
<feature type="region of interest" description="Disordered" evidence="1">
    <location>
        <begin position="362"/>
        <end position="401"/>
    </location>
</feature>
<feature type="compositionally biased region" description="Polar residues" evidence="1">
    <location>
        <begin position="446"/>
        <end position="462"/>
    </location>
</feature>
<keyword evidence="2" id="KW-0472">Membrane</keyword>
<feature type="compositionally biased region" description="Low complexity" evidence="1">
    <location>
        <begin position="785"/>
        <end position="799"/>
    </location>
</feature>
<feature type="compositionally biased region" description="Low complexity" evidence="1">
    <location>
        <begin position="887"/>
        <end position="898"/>
    </location>
</feature>
<feature type="compositionally biased region" description="Low complexity" evidence="1">
    <location>
        <begin position="207"/>
        <end position="216"/>
    </location>
</feature>
<feature type="transmembrane region" description="Helical" evidence="2">
    <location>
        <begin position="47"/>
        <end position="69"/>
    </location>
</feature>
<feature type="compositionally biased region" description="Polar residues" evidence="1">
    <location>
        <begin position="899"/>
        <end position="913"/>
    </location>
</feature>
<feature type="compositionally biased region" description="Low complexity" evidence="1">
    <location>
        <begin position="224"/>
        <end position="241"/>
    </location>
</feature>
<feature type="compositionally biased region" description="Polar residues" evidence="1">
    <location>
        <begin position="1055"/>
        <end position="1078"/>
    </location>
</feature>
<dbReference type="EMBL" id="PJEX01000087">
    <property type="protein sequence ID" value="TKW55761.1"/>
    <property type="molecule type" value="Genomic_DNA"/>
</dbReference>
<dbReference type="STRING" id="1306861.A0A4U6XIX0"/>
<evidence type="ECO:0000256" key="2">
    <source>
        <dbReference type="SAM" id="Phobius"/>
    </source>
</evidence>
<name>A0A4U6XIX0_9PEZI</name>
<evidence type="ECO:0000256" key="1">
    <source>
        <dbReference type="SAM" id="MobiDB-lite"/>
    </source>
</evidence>
<protein>
    <submittedName>
        <fullName evidence="3">Uncharacterized protein</fullName>
    </submittedName>
</protein>
<feature type="compositionally biased region" description="Polar residues" evidence="1">
    <location>
        <begin position="812"/>
        <end position="837"/>
    </location>
</feature>
<proteinExistence type="predicted"/>